<sequence>MDEASPSRKAAPKACLQCRNVKMKCSVQGAGPTCERCSRKSLNCVFQDHRRGRKPGTRIFKRLSVSSKSSVLSPVGKLPVATEEERTQPGHDVQLSSSHRTSDWDNGTLQPAGLFNSQTARGGFSLGSILNASESSLPQAQQQVPGVPADDPIRIGLVNLSIASSLYENFLVTLNLYISQLDPELHTFGRVREKSPFLLTTVLAAAAKAFNPAVSKRLRDHAEDLLAEHLRRGTKSIETAQAIMIMTYWKDPDDTRAWMYLGYVIRMGMEMGWHRLAPRQSQRSDPAAELELREARNIERTWLVLFVYDRSMSLQTGKPWMIERTGFIESIESWCRDPMAISNDRLLGALVTLRLLSSEVYRLLGPRSNRVRAGELHTLESLLAIINSRIEEWKTRWLSVAKKDGCHHFLIRFYGTHLRLQLFSLPLQETLGHSEHNISHHMEALWVSYSSALEMLHLICRHASCLYFAQDSVHVMTAYSAAFLIKLLMATPESIARQIEPAIKNAISSAAMVFSQQAAPAGSSCALQAQFLNNIVAKFRRQDAQVTQPEESLGHRPESRPEAGSETVWTSETGNLAAPERTVPQSHGGLSFESSEEAAWASLIAEAGFCAQDGTAVVSEWRKVRIPSLVILN</sequence>
<comment type="caution">
    <text evidence="9">The sequence shown here is derived from an EMBL/GenBank/DDBJ whole genome shotgun (WGS) entry which is preliminary data.</text>
</comment>
<evidence type="ECO:0000256" key="4">
    <source>
        <dbReference type="ARBA" id="ARBA00023125"/>
    </source>
</evidence>
<keyword evidence="2" id="KW-0479">Metal-binding</keyword>
<evidence type="ECO:0000256" key="7">
    <source>
        <dbReference type="SAM" id="MobiDB-lite"/>
    </source>
</evidence>
<dbReference type="CDD" id="cd12148">
    <property type="entry name" value="fungal_TF_MHR"/>
    <property type="match status" value="1"/>
</dbReference>
<feature type="region of interest" description="Disordered" evidence="7">
    <location>
        <begin position="546"/>
        <end position="590"/>
    </location>
</feature>
<keyword evidence="10" id="KW-1185">Reference proteome</keyword>
<dbReference type="SMART" id="SM00906">
    <property type="entry name" value="Fungal_trans"/>
    <property type="match status" value="1"/>
</dbReference>
<dbReference type="GO" id="GO:0005634">
    <property type="term" value="C:nucleus"/>
    <property type="evidence" value="ECO:0007669"/>
    <property type="project" value="UniProtKB-SubCell"/>
</dbReference>
<dbReference type="Gene3D" id="4.10.240.10">
    <property type="entry name" value="Zn(2)-C6 fungal-type DNA-binding domain"/>
    <property type="match status" value="1"/>
</dbReference>
<dbReference type="PROSITE" id="PS50048">
    <property type="entry name" value="ZN2_CY6_FUNGAL_2"/>
    <property type="match status" value="1"/>
</dbReference>
<feature type="domain" description="Zn(2)-C6 fungal-type" evidence="8">
    <location>
        <begin position="14"/>
        <end position="46"/>
    </location>
</feature>
<feature type="compositionally biased region" description="Polar residues" evidence="7">
    <location>
        <begin position="94"/>
        <end position="103"/>
    </location>
</feature>
<evidence type="ECO:0000256" key="1">
    <source>
        <dbReference type="ARBA" id="ARBA00004123"/>
    </source>
</evidence>
<dbReference type="Proteomes" id="UP000014480">
    <property type="component" value="Unassembled WGS sequence"/>
</dbReference>
<keyword evidence="5" id="KW-0804">Transcription</keyword>
<dbReference type="GO" id="GO:0000981">
    <property type="term" value="F:DNA-binding transcription factor activity, RNA polymerase II-specific"/>
    <property type="evidence" value="ECO:0007669"/>
    <property type="project" value="InterPro"/>
</dbReference>
<feature type="region of interest" description="Disordered" evidence="7">
    <location>
        <begin position="74"/>
        <end position="103"/>
    </location>
</feature>
<proteinExistence type="predicted"/>
<evidence type="ECO:0000313" key="10">
    <source>
        <dbReference type="Proteomes" id="UP000014480"/>
    </source>
</evidence>
<comment type="subcellular location">
    <subcellularLocation>
        <location evidence="1">Nucleus</location>
    </subcellularLocation>
</comment>
<dbReference type="InterPro" id="IPR007219">
    <property type="entry name" value="XnlR_reg_dom"/>
</dbReference>
<dbReference type="OrthoDB" id="3163292at2759"/>
<feature type="compositionally biased region" description="Basic and acidic residues" evidence="7">
    <location>
        <begin position="552"/>
        <end position="563"/>
    </location>
</feature>
<dbReference type="SUPFAM" id="SSF57701">
    <property type="entry name" value="Zn2/Cys6 DNA-binding domain"/>
    <property type="match status" value="1"/>
</dbReference>
<keyword evidence="3" id="KW-0805">Transcription regulation</keyword>
<dbReference type="Pfam" id="PF04082">
    <property type="entry name" value="Fungal_trans"/>
    <property type="match status" value="1"/>
</dbReference>
<evidence type="ECO:0000259" key="8">
    <source>
        <dbReference type="PROSITE" id="PS50048"/>
    </source>
</evidence>
<dbReference type="PANTHER" id="PTHR31845">
    <property type="entry name" value="FINGER DOMAIN PROTEIN, PUTATIVE-RELATED"/>
    <property type="match status" value="1"/>
</dbReference>
<dbReference type="GO" id="GO:0008270">
    <property type="term" value="F:zinc ion binding"/>
    <property type="evidence" value="ECO:0007669"/>
    <property type="project" value="InterPro"/>
</dbReference>
<protein>
    <submittedName>
        <fullName evidence="9">Protein priB</fullName>
    </submittedName>
</protein>
<dbReference type="GO" id="GO:0006351">
    <property type="term" value="P:DNA-templated transcription"/>
    <property type="evidence" value="ECO:0007669"/>
    <property type="project" value="InterPro"/>
</dbReference>
<accession>A0A484FQ85</accession>
<dbReference type="PROSITE" id="PS00463">
    <property type="entry name" value="ZN2_CY6_FUNGAL_1"/>
    <property type="match status" value="1"/>
</dbReference>
<dbReference type="InterPro" id="IPR001138">
    <property type="entry name" value="Zn2Cys6_DnaBD"/>
</dbReference>
<reference evidence="10" key="2">
    <citation type="journal article" date="2019" name="Mol. Plant Microbe Interact.">
        <title>Genome sequence resources for four phytopathogenic fungi from the Colletotrichum orbiculare species complex.</title>
        <authorList>
            <person name="Gan P."/>
            <person name="Tsushima A."/>
            <person name="Narusaka M."/>
            <person name="Narusaka Y."/>
            <person name="Takano Y."/>
            <person name="Kubo Y."/>
            <person name="Shirasu K."/>
        </authorList>
    </citation>
    <scope>GENOME REANNOTATION</scope>
    <source>
        <strain evidence="10">104-T / ATCC 96160 / CBS 514.97 / LARS 414 / MAFF 240422</strain>
    </source>
</reference>
<dbReference type="PANTHER" id="PTHR31845:SF17">
    <property type="entry name" value="ZN(II)2CYS6 TRANSCRIPTION FACTOR (EUROFUNG)"/>
    <property type="match status" value="1"/>
</dbReference>
<dbReference type="STRING" id="1213857.A0A484FQ85"/>
<keyword evidence="6" id="KW-0539">Nucleus</keyword>
<dbReference type="GO" id="GO:0000976">
    <property type="term" value="F:transcription cis-regulatory region binding"/>
    <property type="evidence" value="ECO:0007669"/>
    <property type="project" value="TreeGrafter"/>
</dbReference>
<dbReference type="InterPro" id="IPR036864">
    <property type="entry name" value="Zn2-C6_fun-type_DNA-bd_sf"/>
</dbReference>
<evidence type="ECO:0000256" key="6">
    <source>
        <dbReference type="ARBA" id="ARBA00023242"/>
    </source>
</evidence>
<evidence type="ECO:0000313" key="9">
    <source>
        <dbReference type="EMBL" id="TDZ20058.1"/>
    </source>
</evidence>
<gene>
    <name evidence="9" type="primary">priB</name>
    <name evidence="9" type="ORF">Cob_v007178</name>
</gene>
<evidence type="ECO:0000256" key="5">
    <source>
        <dbReference type="ARBA" id="ARBA00023163"/>
    </source>
</evidence>
<dbReference type="AlphaFoldDB" id="A0A484FQ85"/>
<dbReference type="Pfam" id="PF00172">
    <property type="entry name" value="Zn_clus"/>
    <property type="match status" value="1"/>
</dbReference>
<reference evidence="10" key="1">
    <citation type="journal article" date="2013" name="New Phytol.">
        <title>Comparative genomic and transcriptomic analyses reveal the hemibiotrophic stage shift of Colletotrichum fungi.</title>
        <authorList>
            <person name="Gan P."/>
            <person name="Ikeda K."/>
            <person name="Irieda H."/>
            <person name="Narusaka M."/>
            <person name="O'Connell R.J."/>
            <person name="Narusaka Y."/>
            <person name="Takano Y."/>
            <person name="Kubo Y."/>
            <person name="Shirasu K."/>
        </authorList>
    </citation>
    <scope>NUCLEOTIDE SEQUENCE [LARGE SCALE GENOMIC DNA]</scope>
    <source>
        <strain evidence="10">104-T / ATCC 96160 / CBS 514.97 / LARS 414 / MAFF 240422</strain>
    </source>
</reference>
<dbReference type="CDD" id="cd00067">
    <property type="entry name" value="GAL4"/>
    <property type="match status" value="1"/>
</dbReference>
<evidence type="ECO:0000256" key="3">
    <source>
        <dbReference type="ARBA" id="ARBA00023015"/>
    </source>
</evidence>
<dbReference type="EMBL" id="AMCV02000018">
    <property type="protein sequence ID" value="TDZ20058.1"/>
    <property type="molecule type" value="Genomic_DNA"/>
</dbReference>
<keyword evidence="4" id="KW-0238">DNA-binding</keyword>
<organism evidence="9 10">
    <name type="scientific">Colletotrichum orbiculare (strain 104-T / ATCC 96160 / CBS 514.97 / LARS 414 / MAFF 240422)</name>
    <name type="common">Cucumber anthracnose fungus</name>
    <name type="synonym">Colletotrichum lagenarium</name>
    <dbReference type="NCBI Taxonomy" id="1213857"/>
    <lineage>
        <taxon>Eukaryota</taxon>
        <taxon>Fungi</taxon>
        <taxon>Dikarya</taxon>
        <taxon>Ascomycota</taxon>
        <taxon>Pezizomycotina</taxon>
        <taxon>Sordariomycetes</taxon>
        <taxon>Hypocreomycetidae</taxon>
        <taxon>Glomerellales</taxon>
        <taxon>Glomerellaceae</taxon>
        <taxon>Colletotrichum</taxon>
        <taxon>Colletotrichum orbiculare species complex</taxon>
    </lineage>
</organism>
<dbReference type="InterPro" id="IPR051089">
    <property type="entry name" value="prtT"/>
</dbReference>
<evidence type="ECO:0000256" key="2">
    <source>
        <dbReference type="ARBA" id="ARBA00022723"/>
    </source>
</evidence>
<name>A0A484FQ85_COLOR</name>
<dbReference type="SMART" id="SM00066">
    <property type="entry name" value="GAL4"/>
    <property type="match status" value="1"/>
</dbReference>